<dbReference type="InterPro" id="IPR036162">
    <property type="entry name" value="Resolvase-like_N_sf"/>
</dbReference>
<name>D6TCZ9_KTERA</name>
<dbReference type="InterPro" id="IPR038109">
    <property type="entry name" value="DNA_bind_recomb_sf"/>
</dbReference>
<dbReference type="GO" id="GO:0003677">
    <property type="term" value="F:DNA binding"/>
    <property type="evidence" value="ECO:0007669"/>
    <property type="project" value="InterPro"/>
</dbReference>
<dbReference type="PANTHER" id="PTHR30461:SF23">
    <property type="entry name" value="DNA RECOMBINASE-RELATED"/>
    <property type="match status" value="1"/>
</dbReference>
<evidence type="ECO:0000259" key="1">
    <source>
        <dbReference type="PROSITE" id="PS51736"/>
    </source>
</evidence>
<dbReference type="EMBL" id="ADVG01000001">
    <property type="protein sequence ID" value="EFH90050.1"/>
    <property type="molecule type" value="Genomic_DNA"/>
</dbReference>
<accession>D6TCZ9</accession>
<dbReference type="InParanoid" id="D6TCZ9"/>
<dbReference type="PANTHER" id="PTHR30461">
    <property type="entry name" value="DNA-INVERTASE FROM LAMBDOID PROPHAGE"/>
    <property type="match status" value="1"/>
</dbReference>
<protein>
    <submittedName>
        <fullName evidence="3">Resolvase domain protein</fullName>
    </submittedName>
</protein>
<feature type="domain" description="Recombinase" evidence="2">
    <location>
        <begin position="169"/>
        <end position="287"/>
    </location>
</feature>
<dbReference type="CDD" id="cd00338">
    <property type="entry name" value="Ser_Recombinase"/>
    <property type="match status" value="1"/>
</dbReference>
<dbReference type="PROSITE" id="PS51736">
    <property type="entry name" value="RECOMBINASES_3"/>
    <property type="match status" value="1"/>
</dbReference>
<evidence type="ECO:0000313" key="3">
    <source>
        <dbReference type="EMBL" id="EFH90050.1"/>
    </source>
</evidence>
<dbReference type="AlphaFoldDB" id="D6TCZ9"/>
<keyword evidence="4" id="KW-1185">Reference proteome</keyword>
<dbReference type="InterPro" id="IPR011109">
    <property type="entry name" value="DNA_bind_recombinase_dom"/>
</dbReference>
<dbReference type="Proteomes" id="UP000004508">
    <property type="component" value="Unassembled WGS sequence"/>
</dbReference>
<feature type="domain" description="Resolvase/invertase-type recombinase catalytic" evidence="1">
    <location>
        <begin position="12"/>
        <end position="162"/>
    </location>
</feature>
<reference evidence="3 4" key="1">
    <citation type="journal article" date="2011" name="Stand. Genomic Sci.">
        <title>Non-contiguous finished genome sequence and contextual data of the filamentous soil bacterium Ktedonobacter racemifer type strain (SOSP1-21).</title>
        <authorList>
            <person name="Chang Y.J."/>
            <person name="Land M."/>
            <person name="Hauser L."/>
            <person name="Chertkov O."/>
            <person name="Del Rio T.G."/>
            <person name="Nolan M."/>
            <person name="Copeland A."/>
            <person name="Tice H."/>
            <person name="Cheng J.F."/>
            <person name="Lucas S."/>
            <person name="Han C."/>
            <person name="Goodwin L."/>
            <person name="Pitluck S."/>
            <person name="Ivanova N."/>
            <person name="Ovchinikova G."/>
            <person name="Pati A."/>
            <person name="Chen A."/>
            <person name="Palaniappan K."/>
            <person name="Mavromatis K."/>
            <person name="Liolios K."/>
            <person name="Brettin T."/>
            <person name="Fiebig A."/>
            <person name="Rohde M."/>
            <person name="Abt B."/>
            <person name="Goker M."/>
            <person name="Detter J.C."/>
            <person name="Woyke T."/>
            <person name="Bristow J."/>
            <person name="Eisen J.A."/>
            <person name="Markowitz V."/>
            <person name="Hugenholtz P."/>
            <person name="Kyrpides N.C."/>
            <person name="Klenk H.P."/>
            <person name="Lapidus A."/>
        </authorList>
    </citation>
    <scope>NUCLEOTIDE SEQUENCE [LARGE SCALE GENOMIC DNA]</scope>
    <source>
        <strain evidence="4">DSM 44963</strain>
    </source>
</reference>
<dbReference type="Gene3D" id="3.90.1750.20">
    <property type="entry name" value="Putative Large Serine Recombinase, Chain B, Domain 2"/>
    <property type="match status" value="1"/>
</dbReference>
<comment type="caution">
    <text evidence="3">The sequence shown here is derived from an EMBL/GenBank/DDBJ whole genome shotgun (WGS) entry which is preliminary data.</text>
</comment>
<dbReference type="Pfam" id="PF07508">
    <property type="entry name" value="Recombinase"/>
    <property type="match status" value="1"/>
</dbReference>
<dbReference type="Gene3D" id="3.40.50.1390">
    <property type="entry name" value="Resolvase, N-terminal catalytic domain"/>
    <property type="match status" value="1"/>
</dbReference>
<organism evidence="3 4">
    <name type="scientific">Ktedonobacter racemifer DSM 44963</name>
    <dbReference type="NCBI Taxonomy" id="485913"/>
    <lineage>
        <taxon>Bacteria</taxon>
        <taxon>Bacillati</taxon>
        <taxon>Chloroflexota</taxon>
        <taxon>Ktedonobacteria</taxon>
        <taxon>Ktedonobacterales</taxon>
        <taxon>Ktedonobacteraceae</taxon>
        <taxon>Ktedonobacter</taxon>
    </lineage>
</organism>
<dbReference type="GO" id="GO:0000150">
    <property type="term" value="F:DNA strand exchange activity"/>
    <property type="evidence" value="ECO:0007669"/>
    <property type="project" value="InterPro"/>
</dbReference>
<dbReference type="STRING" id="485913.Krac_11647"/>
<dbReference type="InterPro" id="IPR050639">
    <property type="entry name" value="SSR_resolvase"/>
</dbReference>
<dbReference type="eggNOG" id="COG1961">
    <property type="taxonomic scope" value="Bacteria"/>
</dbReference>
<dbReference type="PROSITE" id="PS51737">
    <property type="entry name" value="RECOMBINASE_DNA_BIND"/>
    <property type="match status" value="1"/>
</dbReference>
<evidence type="ECO:0000313" key="4">
    <source>
        <dbReference type="Proteomes" id="UP000004508"/>
    </source>
</evidence>
<dbReference type="SMART" id="SM00857">
    <property type="entry name" value="Resolvase"/>
    <property type="match status" value="1"/>
</dbReference>
<gene>
    <name evidence="3" type="ORF">Krac_11647</name>
</gene>
<evidence type="ECO:0000259" key="2">
    <source>
        <dbReference type="PROSITE" id="PS51737"/>
    </source>
</evidence>
<dbReference type="Pfam" id="PF00239">
    <property type="entry name" value="Resolvase"/>
    <property type="match status" value="1"/>
</dbReference>
<sequence>MQPNPSENATVIVLGYIRRSSEMQKDNYSIDAQKRAIREAATLRGLPEPIFYEDDERSAHGEQIANRPAFKRLLDYVQANPGRVIVIVHTFDRWSRNVMVTLQSFRVLSQSRTSFVSLSEHIDYSTPEGMLQLTILAAFAAYFSDMLAKHTSKGKEERAAQGLYNGDIPFGFRSTGPKSPPAFDPEEYPGLRLLGELRMKGVEAEKIADKLNEAGYRTGSKRFGARLFTGDTVTAMLRNEFYAEYEPGSGYGTVKYKDQRFRGLHPAAFTYDEWQKMRAITKSMYRASARTEQVKRVYEFAGYIACLHCALPLRCETGNTKDNPRAYYRDAAKARRIPCPAGGNLMVRVDMVHTQFGDLLKSFSLPENWRDLIRRAMMAKAFANTATPETAEREKERLRLKKNRLLKQHREGYIEDEEFEGEMAAITLALKKLDVPDVGGVTYDEVIEAGEHLPGMAALWDVATPEERYEMVTILLEPEGLYYDTELKMIAALKPRPAFLPILRLLQGVFEHKETSELLVAIHWSKRNRRDSNPRSSA</sequence>
<dbReference type="SUPFAM" id="SSF53041">
    <property type="entry name" value="Resolvase-like"/>
    <property type="match status" value="1"/>
</dbReference>
<dbReference type="InterPro" id="IPR006119">
    <property type="entry name" value="Resolv_N"/>
</dbReference>
<proteinExistence type="predicted"/>